<dbReference type="EMBL" id="LXFE01000143">
    <property type="protein sequence ID" value="OLL26846.1"/>
    <property type="molecule type" value="Genomic_DNA"/>
</dbReference>
<protein>
    <submittedName>
        <fullName evidence="2">Uncharacterized protein</fullName>
    </submittedName>
</protein>
<sequence length="248" mass="27765">MLVFYDHLLFTPASLVECIRFPKRCRIESISIVPANVSAFQSTDVIGRTTDTLLELQCLVHLQSEPLSKRGILPLKKILLHYNPSDIHGQGIATYTLDNEQDLFTRFVVLRCNKPADITLAVFGDVSKNSVQIVEGAMSIEMISSRHEKPSYILDSFRGKFHDNEVKQDRRGSLEELVRSLHFDETQKNALSSRLDQSRSDGKVPIRDDAGSSSTSKTGHAARYTTVTNYRLMSISEFIYSKGPGVGV</sequence>
<evidence type="ECO:0000313" key="3">
    <source>
        <dbReference type="Proteomes" id="UP000186594"/>
    </source>
</evidence>
<comment type="caution">
    <text evidence="2">The sequence shown here is derived from an EMBL/GenBank/DDBJ whole genome shotgun (WGS) entry which is preliminary data.</text>
</comment>
<gene>
    <name evidence="2" type="ORF">NEOLI_000922</name>
</gene>
<evidence type="ECO:0000256" key="1">
    <source>
        <dbReference type="SAM" id="MobiDB-lite"/>
    </source>
</evidence>
<dbReference type="AlphaFoldDB" id="A0A1U7LVY7"/>
<feature type="compositionally biased region" description="Basic and acidic residues" evidence="1">
    <location>
        <begin position="196"/>
        <end position="210"/>
    </location>
</feature>
<keyword evidence="3" id="KW-1185">Reference proteome</keyword>
<feature type="region of interest" description="Disordered" evidence="1">
    <location>
        <begin position="189"/>
        <end position="219"/>
    </location>
</feature>
<organism evidence="2 3">
    <name type="scientific">Neolecta irregularis (strain DAH-3)</name>
    <dbReference type="NCBI Taxonomy" id="1198029"/>
    <lineage>
        <taxon>Eukaryota</taxon>
        <taxon>Fungi</taxon>
        <taxon>Dikarya</taxon>
        <taxon>Ascomycota</taxon>
        <taxon>Taphrinomycotina</taxon>
        <taxon>Neolectales</taxon>
        <taxon>Neolectaceae</taxon>
        <taxon>Neolecta</taxon>
    </lineage>
</organism>
<proteinExistence type="predicted"/>
<accession>A0A1U7LVY7</accession>
<reference evidence="2 3" key="1">
    <citation type="submission" date="2016-04" db="EMBL/GenBank/DDBJ databases">
        <title>Evolutionary innovation and constraint leading to complex multicellularity in the Ascomycota.</title>
        <authorList>
            <person name="Cisse O."/>
            <person name="Nguyen A."/>
            <person name="Hewitt D.A."/>
            <person name="Jedd G."/>
            <person name="Stajich J.E."/>
        </authorList>
    </citation>
    <scope>NUCLEOTIDE SEQUENCE [LARGE SCALE GENOMIC DNA]</scope>
    <source>
        <strain evidence="2 3">DAH-3</strain>
    </source>
</reference>
<name>A0A1U7LVY7_NEOID</name>
<evidence type="ECO:0000313" key="2">
    <source>
        <dbReference type="EMBL" id="OLL26846.1"/>
    </source>
</evidence>
<dbReference type="Proteomes" id="UP000186594">
    <property type="component" value="Unassembled WGS sequence"/>
</dbReference>